<protein>
    <submittedName>
        <fullName evidence="1">Uncharacterized protein</fullName>
    </submittedName>
</protein>
<keyword evidence="2" id="KW-1185">Reference proteome</keyword>
<dbReference type="Proteomes" id="UP000322617">
    <property type="component" value="Chromosome"/>
</dbReference>
<dbReference type="STRING" id="1122172.GCA_000373045_00698"/>
<organism evidence="1 2">
    <name type="scientific">Leptotrichia shahii</name>
    <dbReference type="NCBI Taxonomy" id="157691"/>
    <lineage>
        <taxon>Bacteria</taxon>
        <taxon>Fusobacteriati</taxon>
        <taxon>Fusobacteriota</taxon>
        <taxon>Fusobacteriia</taxon>
        <taxon>Fusobacteriales</taxon>
        <taxon>Leptotrichiaceae</taxon>
        <taxon>Leptotrichia</taxon>
    </lineage>
</organism>
<dbReference type="RefSeq" id="WP_018450328.1">
    <property type="nucleotide sequence ID" value="NZ_AP019827.1"/>
</dbReference>
<proteinExistence type="predicted"/>
<reference evidence="1 2" key="1">
    <citation type="submission" date="2019-07" db="EMBL/GenBank/DDBJ databases">
        <title>Complete Genome Sequence of Leptotrichia shahii Strain JCM 16776.</title>
        <authorList>
            <person name="Watanabe S."/>
            <person name="Cui L."/>
        </authorList>
    </citation>
    <scope>NUCLEOTIDE SEQUENCE [LARGE SCALE GENOMIC DNA]</scope>
    <source>
        <strain evidence="1 2">JCM16776</strain>
    </source>
</reference>
<evidence type="ECO:0000313" key="1">
    <source>
        <dbReference type="EMBL" id="BBM40484.1"/>
    </source>
</evidence>
<dbReference type="OrthoDB" id="81611at2"/>
<dbReference type="KEGG" id="lsz:JCM16776_0704"/>
<dbReference type="EMBL" id="AP019827">
    <property type="protein sequence ID" value="BBM40484.1"/>
    <property type="molecule type" value="Genomic_DNA"/>
</dbReference>
<name>A0A510JMK7_9FUSO</name>
<sequence length="199" mass="23062">MSRELNLYPLSAAGKNIERAFLEDEIDEQTLKDTREMLAVEIGNEGDTIVQIYNKFINYLGQGTGENKIVGAIDKEIERLKNLKQFYTKGFERFSKNVVEVMRSCGIESGQSNGVQTESGRIIFFRKSNREIKPNPEEVPSEFQIYKFKPFQLSFEEYSQLPDSLKEKLQISEVSIDKKPFQETFGNFEKEENYSLKIK</sequence>
<dbReference type="AlphaFoldDB" id="A0A510JMK7"/>
<evidence type="ECO:0000313" key="2">
    <source>
        <dbReference type="Proteomes" id="UP000322617"/>
    </source>
</evidence>
<gene>
    <name evidence="1" type="ORF">JCM16776_0704</name>
</gene>
<accession>A0A510JMK7</accession>